<protein>
    <submittedName>
        <fullName evidence="1">Uncharacterized protein</fullName>
    </submittedName>
</protein>
<dbReference type="AlphaFoldDB" id="A0A0F9AJE1"/>
<name>A0A0F9AJE1_9ZZZZ</name>
<dbReference type="EMBL" id="LAZR01057319">
    <property type="protein sequence ID" value="KKK72296.1"/>
    <property type="molecule type" value="Genomic_DNA"/>
</dbReference>
<comment type="caution">
    <text evidence="1">The sequence shown here is derived from an EMBL/GenBank/DDBJ whole genome shotgun (WGS) entry which is preliminary data.</text>
</comment>
<organism evidence="1">
    <name type="scientific">marine sediment metagenome</name>
    <dbReference type="NCBI Taxonomy" id="412755"/>
    <lineage>
        <taxon>unclassified sequences</taxon>
        <taxon>metagenomes</taxon>
        <taxon>ecological metagenomes</taxon>
    </lineage>
</organism>
<feature type="non-terminal residue" evidence="1">
    <location>
        <position position="68"/>
    </location>
</feature>
<reference evidence="1" key="1">
    <citation type="journal article" date="2015" name="Nature">
        <title>Complex archaea that bridge the gap between prokaryotes and eukaryotes.</title>
        <authorList>
            <person name="Spang A."/>
            <person name="Saw J.H."/>
            <person name="Jorgensen S.L."/>
            <person name="Zaremba-Niedzwiedzka K."/>
            <person name="Martijn J."/>
            <person name="Lind A.E."/>
            <person name="van Eijk R."/>
            <person name="Schleper C."/>
            <person name="Guy L."/>
            <person name="Ettema T.J."/>
        </authorList>
    </citation>
    <scope>NUCLEOTIDE SEQUENCE</scope>
</reference>
<sequence length="68" mass="7371">MHPGVEVNKRVPFGCFKIGEIASGDKGSYVVNDVRQNHSINPPQWAVDLDLVSFAGYKLVSASEEPLG</sequence>
<gene>
    <name evidence="1" type="ORF">LCGC14_2905280</name>
</gene>
<evidence type="ECO:0000313" key="1">
    <source>
        <dbReference type="EMBL" id="KKK72296.1"/>
    </source>
</evidence>
<proteinExistence type="predicted"/>
<accession>A0A0F9AJE1</accession>